<sequence length="373" mass="44497">MEQVVVQRHQHVDHRHAVVHAKVSNILKIMKGIQMKDIRIYNYKKSKDHYIIRLLREYTKGIGAYYIARSWEHGPHIVVTFSETVPLEEILVLKNNIQQQIDQISIDPEQYEEIKSKYQKSLETIALLEKKEASNVLKEHGTVEIQENKFVYYNQELTNVIHQARIQLQPILEETYLYLYENEIKPEVMYPALFHAVSECYKVDGTNKGYFSFISHVQGFLELSKNQSLKYTESGFEMFFEKNISEVQTFANEHQDFIARWQREWQLIFESYADRIIENIDKQYLKDLETTFSELEGKFKNDFHSKFAMYAKNTNFASNQNATVYRFLINILYLSFPFLKISALKKQLFIYMAYRFTETTYNINWRKEISLEI</sequence>
<protein>
    <submittedName>
        <fullName evidence="1">Uncharacterized protein</fullName>
    </submittedName>
</protein>
<organism evidence="1 2">
    <name type="scientific">Bacillus tropicus</name>
    <dbReference type="NCBI Taxonomy" id="2026188"/>
    <lineage>
        <taxon>Bacteria</taxon>
        <taxon>Bacillati</taxon>
        <taxon>Bacillota</taxon>
        <taxon>Bacilli</taxon>
        <taxon>Bacillales</taxon>
        <taxon>Bacillaceae</taxon>
        <taxon>Bacillus</taxon>
        <taxon>Bacillus cereus group</taxon>
    </lineage>
</organism>
<evidence type="ECO:0000313" key="1">
    <source>
        <dbReference type="EMBL" id="WMY15023.1"/>
    </source>
</evidence>
<dbReference type="RefSeq" id="WP_309573768.1">
    <property type="nucleotide sequence ID" value="NZ_CP119875.1"/>
</dbReference>
<dbReference type="Proteomes" id="UP001260090">
    <property type="component" value="Chromosome"/>
</dbReference>
<evidence type="ECO:0000313" key="2">
    <source>
        <dbReference type="Proteomes" id="UP001260090"/>
    </source>
</evidence>
<dbReference type="GeneID" id="93010507"/>
<gene>
    <name evidence="1" type="ORF">P3F89_24345</name>
</gene>
<name>A0ABD7ZPB6_9BACI</name>
<dbReference type="AlphaFoldDB" id="A0ABD7ZPB6"/>
<dbReference type="EMBL" id="CP119875">
    <property type="protein sequence ID" value="WMY15023.1"/>
    <property type="molecule type" value="Genomic_DNA"/>
</dbReference>
<proteinExistence type="predicted"/>
<reference evidence="1 2" key="1">
    <citation type="submission" date="2023-03" db="EMBL/GenBank/DDBJ databases">
        <title>Plant growth-promoting bacteria for biocontrol of bacterial wilt in tomato.</title>
        <authorList>
            <person name="Song J."/>
            <person name="Jin Y.J."/>
        </authorList>
    </citation>
    <scope>NUCLEOTIDE SEQUENCE [LARGE SCALE GENOMIC DNA]</scope>
    <source>
        <strain evidence="1 2">T36S-23</strain>
    </source>
</reference>
<accession>A0ABD7ZPB6</accession>